<organism evidence="9 10">
    <name type="scientific">SAR86 cluster bacterium</name>
    <dbReference type="NCBI Taxonomy" id="2030880"/>
    <lineage>
        <taxon>Bacteria</taxon>
        <taxon>Pseudomonadati</taxon>
        <taxon>Pseudomonadota</taxon>
        <taxon>Gammaproteobacteria</taxon>
        <taxon>SAR86 cluster</taxon>
    </lineage>
</organism>
<evidence type="ECO:0000256" key="2">
    <source>
        <dbReference type="ARBA" id="ARBA00022617"/>
    </source>
</evidence>
<dbReference type="PROSITE" id="PS51007">
    <property type="entry name" value="CYTC"/>
    <property type="match status" value="1"/>
</dbReference>
<evidence type="ECO:0000256" key="1">
    <source>
        <dbReference type="ARBA" id="ARBA00022448"/>
    </source>
</evidence>
<keyword evidence="3 6" id="KW-0479">Metal-binding</keyword>
<keyword evidence="5 6" id="KW-0408">Iron</keyword>
<keyword evidence="7" id="KW-0732">Signal</keyword>
<evidence type="ECO:0000256" key="3">
    <source>
        <dbReference type="ARBA" id="ARBA00022723"/>
    </source>
</evidence>
<evidence type="ECO:0000256" key="6">
    <source>
        <dbReference type="PROSITE-ProRule" id="PRU00433"/>
    </source>
</evidence>
<proteinExistence type="predicted"/>
<protein>
    <recommendedName>
        <fullName evidence="8">Cytochrome c domain-containing protein</fullName>
    </recommendedName>
</protein>
<feature type="chain" id="PRO_5012020345" description="Cytochrome c domain-containing protein" evidence="7">
    <location>
        <begin position="23"/>
        <end position="111"/>
    </location>
</feature>
<evidence type="ECO:0000313" key="9">
    <source>
        <dbReference type="EMBL" id="PCJ41454.1"/>
    </source>
</evidence>
<feature type="domain" description="Cytochrome c" evidence="8">
    <location>
        <begin position="23"/>
        <end position="110"/>
    </location>
</feature>
<evidence type="ECO:0000256" key="4">
    <source>
        <dbReference type="ARBA" id="ARBA00022982"/>
    </source>
</evidence>
<dbReference type="PANTHER" id="PTHR33751">
    <property type="entry name" value="CBB3-TYPE CYTOCHROME C OXIDASE SUBUNIT FIXP"/>
    <property type="match status" value="1"/>
</dbReference>
<evidence type="ECO:0000259" key="8">
    <source>
        <dbReference type="PROSITE" id="PS51007"/>
    </source>
</evidence>
<comment type="caution">
    <text evidence="9">The sequence shown here is derived from an EMBL/GenBank/DDBJ whole genome shotgun (WGS) entry which is preliminary data.</text>
</comment>
<name>A0A2A5CC29_9GAMM</name>
<evidence type="ECO:0000313" key="10">
    <source>
        <dbReference type="Proteomes" id="UP000228987"/>
    </source>
</evidence>
<dbReference type="GO" id="GO:0046872">
    <property type="term" value="F:metal ion binding"/>
    <property type="evidence" value="ECO:0007669"/>
    <property type="project" value="UniProtKB-KW"/>
</dbReference>
<feature type="signal peptide" evidence="7">
    <location>
        <begin position="1"/>
        <end position="22"/>
    </location>
</feature>
<gene>
    <name evidence="9" type="ORF">COA71_07795</name>
</gene>
<dbReference type="AlphaFoldDB" id="A0A2A5CC29"/>
<dbReference type="GO" id="GO:0009055">
    <property type="term" value="F:electron transfer activity"/>
    <property type="evidence" value="ECO:0007669"/>
    <property type="project" value="InterPro"/>
</dbReference>
<evidence type="ECO:0000256" key="7">
    <source>
        <dbReference type="SAM" id="SignalP"/>
    </source>
</evidence>
<keyword evidence="2 6" id="KW-0349">Heme</keyword>
<dbReference type="PANTHER" id="PTHR33751:SF9">
    <property type="entry name" value="CYTOCHROME C4"/>
    <property type="match status" value="1"/>
</dbReference>
<dbReference type="InterPro" id="IPR009056">
    <property type="entry name" value="Cyt_c-like_dom"/>
</dbReference>
<keyword evidence="4" id="KW-0249">Electron transport</keyword>
<reference evidence="10" key="1">
    <citation type="submission" date="2017-08" db="EMBL/GenBank/DDBJ databases">
        <title>A dynamic microbial community with high functional redundancy inhabits the cold, oxic subseafloor aquifer.</title>
        <authorList>
            <person name="Tully B.J."/>
            <person name="Wheat C.G."/>
            <person name="Glazer B.T."/>
            <person name="Huber J.A."/>
        </authorList>
    </citation>
    <scope>NUCLEOTIDE SEQUENCE [LARGE SCALE GENOMIC DNA]</scope>
</reference>
<dbReference type="Gene3D" id="1.10.760.10">
    <property type="entry name" value="Cytochrome c-like domain"/>
    <property type="match status" value="1"/>
</dbReference>
<accession>A0A2A5CC29</accession>
<dbReference type="GO" id="GO:0020037">
    <property type="term" value="F:heme binding"/>
    <property type="evidence" value="ECO:0007669"/>
    <property type="project" value="InterPro"/>
</dbReference>
<keyword evidence="1" id="KW-0813">Transport</keyword>
<dbReference type="Proteomes" id="UP000228987">
    <property type="component" value="Unassembled WGS sequence"/>
</dbReference>
<dbReference type="InterPro" id="IPR036909">
    <property type="entry name" value="Cyt_c-like_dom_sf"/>
</dbReference>
<dbReference type="SUPFAM" id="SSF46626">
    <property type="entry name" value="Cytochrome c"/>
    <property type="match status" value="1"/>
</dbReference>
<dbReference type="InterPro" id="IPR050597">
    <property type="entry name" value="Cytochrome_c_Oxidase_Subunit"/>
</dbReference>
<dbReference type="Pfam" id="PF00034">
    <property type="entry name" value="Cytochrom_C"/>
    <property type="match status" value="1"/>
</dbReference>
<evidence type="ECO:0000256" key="5">
    <source>
        <dbReference type="ARBA" id="ARBA00023004"/>
    </source>
</evidence>
<dbReference type="EMBL" id="NVWI01000005">
    <property type="protein sequence ID" value="PCJ41454.1"/>
    <property type="molecule type" value="Genomic_DNA"/>
</dbReference>
<sequence>MKLKLALASTIFLTIFSGNVLAQDIDAGRLLFGVCSACHGPNGEGLQALNGPRIAGQQAWYTIRQLQNFKSGARGSDSRDIYGQQMAPMAQILTTDQAIKDVAAYIESLGS</sequence>